<keyword evidence="2" id="KW-0472">Membrane</keyword>
<dbReference type="Proteomes" id="UP000095284">
    <property type="component" value="Unplaced"/>
</dbReference>
<sequence>MERFDFAGSNFATRFLKNHSIVGMVNFVPLFQTLLTVGLLGNGFEKIVDNFDDQRSSHADEHKYLDRLNPKQFAQFFTYVDATGGKKEEEILETAKKLAEDPKIAQSAKLLVVDTLKANNISENVIDFVNEAGNQAQNILKTINGEENDVPEVIKPLLRKFRKLSSADNKLLEKVLGAPVNVLNSPEAAELIDESPKPKSEPTTTPMPSTTPKIHHKLHDEHMNSSFGQSSALAAAFTLIFAFILY</sequence>
<feature type="region of interest" description="Disordered" evidence="1">
    <location>
        <begin position="191"/>
        <end position="214"/>
    </location>
</feature>
<organism evidence="3 4">
    <name type="scientific">Bursaphelenchus xylophilus</name>
    <name type="common">Pinewood nematode worm</name>
    <name type="synonym">Aphelenchoides xylophilus</name>
    <dbReference type="NCBI Taxonomy" id="6326"/>
    <lineage>
        <taxon>Eukaryota</taxon>
        <taxon>Metazoa</taxon>
        <taxon>Ecdysozoa</taxon>
        <taxon>Nematoda</taxon>
        <taxon>Chromadorea</taxon>
        <taxon>Rhabditida</taxon>
        <taxon>Tylenchina</taxon>
        <taxon>Tylenchomorpha</taxon>
        <taxon>Aphelenchoidea</taxon>
        <taxon>Aphelenchoididae</taxon>
        <taxon>Bursaphelenchus</taxon>
    </lineage>
</organism>
<evidence type="ECO:0000313" key="3">
    <source>
        <dbReference type="Proteomes" id="UP000095284"/>
    </source>
</evidence>
<keyword evidence="2" id="KW-1133">Transmembrane helix</keyword>
<proteinExistence type="predicted"/>
<feature type="transmembrane region" description="Helical" evidence="2">
    <location>
        <begin position="227"/>
        <end position="245"/>
    </location>
</feature>
<dbReference type="AlphaFoldDB" id="A0A1I7RWC3"/>
<evidence type="ECO:0000313" key="4">
    <source>
        <dbReference type="WBParaSite" id="BXY_0503600.1"/>
    </source>
</evidence>
<protein>
    <submittedName>
        <fullName evidence="4">Uncharacterized protein</fullName>
    </submittedName>
</protein>
<name>A0A1I7RWC3_BURXY</name>
<reference evidence="4" key="1">
    <citation type="submission" date="2016-11" db="UniProtKB">
        <authorList>
            <consortium name="WormBaseParasite"/>
        </authorList>
    </citation>
    <scope>IDENTIFICATION</scope>
</reference>
<dbReference type="WBParaSite" id="BXY_0503600.1">
    <property type="protein sequence ID" value="BXY_0503600.1"/>
    <property type="gene ID" value="BXY_0503600"/>
</dbReference>
<accession>A0A1I7RWC3</accession>
<keyword evidence="2" id="KW-0812">Transmembrane</keyword>
<evidence type="ECO:0000256" key="1">
    <source>
        <dbReference type="SAM" id="MobiDB-lite"/>
    </source>
</evidence>
<evidence type="ECO:0000256" key="2">
    <source>
        <dbReference type="SAM" id="Phobius"/>
    </source>
</evidence>
<feature type="transmembrane region" description="Helical" evidence="2">
    <location>
        <begin position="20"/>
        <end position="40"/>
    </location>
</feature>
<feature type="compositionally biased region" description="Low complexity" evidence="1">
    <location>
        <begin position="201"/>
        <end position="212"/>
    </location>
</feature>